<evidence type="ECO:0000256" key="1">
    <source>
        <dbReference type="SAM" id="MobiDB-lite"/>
    </source>
</evidence>
<keyword evidence="3" id="KW-1185">Reference proteome</keyword>
<dbReference type="RefSeq" id="WP_109693424.1">
    <property type="nucleotide sequence ID" value="NZ_QGDD01000003.1"/>
</dbReference>
<dbReference type="AlphaFoldDB" id="A0A316TJW5"/>
<evidence type="ECO:0000313" key="2">
    <source>
        <dbReference type="EMBL" id="PWN03335.1"/>
    </source>
</evidence>
<reference evidence="2 3" key="1">
    <citation type="submission" date="2018-05" db="EMBL/GenBank/DDBJ databases">
        <title>Nocardioides silvaticus genome.</title>
        <authorList>
            <person name="Li C."/>
            <person name="Wang G."/>
        </authorList>
    </citation>
    <scope>NUCLEOTIDE SEQUENCE [LARGE SCALE GENOMIC DNA]</scope>
    <source>
        <strain evidence="2 3">CCTCC AB 2018079</strain>
    </source>
</reference>
<proteinExistence type="predicted"/>
<evidence type="ECO:0008006" key="4">
    <source>
        <dbReference type="Google" id="ProtNLM"/>
    </source>
</evidence>
<name>A0A316TJW5_9ACTN</name>
<protein>
    <recommendedName>
        <fullName evidence="4">YtxH domain-containing protein</fullName>
    </recommendedName>
</protein>
<dbReference type="OrthoDB" id="5125216at2"/>
<organism evidence="2 3">
    <name type="scientific">Nocardioides silvaticus</name>
    <dbReference type="NCBI Taxonomy" id="2201891"/>
    <lineage>
        <taxon>Bacteria</taxon>
        <taxon>Bacillati</taxon>
        <taxon>Actinomycetota</taxon>
        <taxon>Actinomycetes</taxon>
        <taxon>Propionibacteriales</taxon>
        <taxon>Nocardioidaceae</taxon>
        <taxon>Nocardioides</taxon>
    </lineage>
</organism>
<gene>
    <name evidence="2" type="ORF">DJ010_09505</name>
</gene>
<comment type="caution">
    <text evidence="2">The sequence shown here is derived from an EMBL/GenBank/DDBJ whole genome shotgun (WGS) entry which is preliminary data.</text>
</comment>
<feature type="region of interest" description="Disordered" evidence="1">
    <location>
        <begin position="67"/>
        <end position="107"/>
    </location>
</feature>
<sequence length="107" mass="10891">MSKISFLAGAGLGYVLGARAGRQRYDQIKSGAQGVWNNPKVRETVSHAQDLAAEKGPEVGHKIAETATAAAHKASDKVSSGSDDSGDGTAYSGSATPSGFVENPAQS</sequence>
<evidence type="ECO:0000313" key="3">
    <source>
        <dbReference type="Proteomes" id="UP000245507"/>
    </source>
</evidence>
<accession>A0A316TJW5</accession>
<feature type="compositionally biased region" description="Low complexity" evidence="1">
    <location>
        <begin position="67"/>
        <end position="95"/>
    </location>
</feature>
<dbReference type="Proteomes" id="UP000245507">
    <property type="component" value="Unassembled WGS sequence"/>
</dbReference>
<dbReference type="EMBL" id="QGDD01000003">
    <property type="protein sequence ID" value="PWN03335.1"/>
    <property type="molecule type" value="Genomic_DNA"/>
</dbReference>